<reference evidence="1 2" key="1">
    <citation type="submission" date="2022-11" db="EMBL/GenBank/DDBJ databases">
        <title>Minimal conservation of predation-associated metabolite biosynthetic gene clusters underscores biosynthetic potential of Myxococcota including descriptions for ten novel species: Archangium lansinium sp. nov., Myxococcus landrumus sp. nov., Nannocystis bai.</title>
        <authorList>
            <person name="Ahearne A."/>
            <person name="Stevens C."/>
            <person name="Dowd S."/>
        </authorList>
    </citation>
    <scope>NUCLEOTIDE SEQUENCE [LARGE SCALE GENOMIC DNA]</scope>
    <source>
        <strain evidence="1 2">RJM3</strain>
    </source>
</reference>
<organism evidence="1 2">
    <name type="scientific">Polyangium mundeleinium</name>
    <dbReference type="NCBI Taxonomy" id="2995306"/>
    <lineage>
        <taxon>Bacteria</taxon>
        <taxon>Pseudomonadati</taxon>
        <taxon>Myxococcota</taxon>
        <taxon>Polyangia</taxon>
        <taxon>Polyangiales</taxon>
        <taxon>Polyangiaceae</taxon>
        <taxon>Polyangium</taxon>
    </lineage>
</organism>
<sequence length="257" mass="27310">MTPFNGYWGGGQIQVSKVVAGVPILATTRFSYRETRYSPCSGGKAVLPPGVGEASVMVGVPLFNNRRGGWLLQMAARGQGSQKPGAPVRGTITGAPATAGHINLWETPLPLIQITGAASAAIVPEAPDIPLSIAYLGGVRVYALYGKHAQANLGMTIGGSNEAVKLIPSLAFRVSDLQVWGHRTAIGFELRSPIELMPGPIPLQWRLWGALTFLVDGVDERKNDHARGARPLAARFDLVRSPSEAAPPTQTAWEMTL</sequence>
<keyword evidence="2" id="KW-1185">Reference proteome</keyword>
<evidence type="ECO:0000313" key="1">
    <source>
        <dbReference type="EMBL" id="MDC0744373.1"/>
    </source>
</evidence>
<evidence type="ECO:0000313" key="2">
    <source>
        <dbReference type="Proteomes" id="UP001221411"/>
    </source>
</evidence>
<comment type="caution">
    <text evidence="1">The sequence shown here is derived from an EMBL/GenBank/DDBJ whole genome shotgun (WGS) entry which is preliminary data.</text>
</comment>
<gene>
    <name evidence="1" type="ORF">POL67_23785</name>
</gene>
<name>A0ABT5ERC8_9BACT</name>
<protein>
    <submittedName>
        <fullName evidence="1">Uncharacterized protein</fullName>
    </submittedName>
</protein>
<accession>A0ABT5ERC8</accession>
<dbReference type="EMBL" id="JAQNDO010000001">
    <property type="protein sequence ID" value="MDC0744373.1"/>
    <property type="molecule type" value="Genomic_DNA"/>
</dbReference>
<proteinExistence type="predicted"/>
<dbReference type="RefSeq" id="WP_271920817.1">
    <property type="nucleotide sequence ID" value="NZ_JAQNDO010000001.1"/>
</dbReference>
<dbReference type="Proteomes" id="UP001221411">
    <property type="component" value="Unassembled WGS sequence"/>
</dbReference>